<sequence>MKNSEKSKCSDGRYRTPQFGAAVGRVGRSAVRALRSRDDDLSLFVQAWPSTASPTTRFRRGRWNEKCQRDHRRDDVASMGVLRVGAGAPAPPPKIVYFRIYYAPFTRSDLKKSDLLPP</sequence>
<dbReference type="EMBL" id="BGZK01000850">
    <property type="protein sequence ID" value="GBP62814.1"/>
    <property type="molecule type" value="Genomic_DNA"/>
</dbReference>
<accession>A0A4C1XJY8</accession>
<organism evidence="1 2">
    <name type="scientific">Eumeta variegata</name>
    <name type="common">Bagworm moth</name>
    <name type="synonym">Eumeta japonica</name>
    <dbReference type="NCBI Taxonomy" id="151549"/>
    <lineage>
        <taxon>Eukaryota</taxon>
        <taxon>Metazoa</taxon>
        <taxon>Ecdysozoa</taxon>
        <taxon>Arthropoda</taxon>
        <taxon>Hexapoda</taxon>
        <taxon>Insecta</taxon>
        <taxon>Pterygota</taxon>
        <taxon>Neoptera</taxon>
        <taxon>Endopterygota</taxon>
        <taxon>Lepidoptera</taxon>
        <taxon>Glossata</taxon>
        <taxon>Ditrysia</taxon>
        <taxon>Tineoidea</taxon>
        <taxon>Psychidae</taxon>
        <taxon>Oiketicinae</taxon>
        <taxon>Eumeta</taxon>
    </lineage>
</organism>
<proteinExistence type="predicted"/>
<evidence type="ECO:0000313" key="2">
    <source>
        <dbReference type="Proteomes" id="UP000299102"/>
    </source>
</evidence>
<evidence type="ECO:0000313" key="1">
    <source>
        <dbReference type="EMBL" id="GBP62814.1"/>
    </source>
</evidence>
<gene>
    <name evidence="1" type="ORF">EVAR_50643_1</name>
</gene>
<comment type="caution">
    <text evidence="1">The sequence shown here is derived from an EMBL/GenBank/DDBJ whole genome shotgun (WGS) entry which is preliminary data.</text>
</comment>
<dbReference type="Proteomes" id="UP000299102">
    <property type="component" value="Unassembled WGS sequence"/>
</dbReference>
<keyword evidence="2" id="KW-1185">Reference proteome</keyword>
<reference evidence="1 2" key="1">
    <citation type="journal article" date="2019" name="Commun. Biol.">
        <title>The bagworm genome reveals a unique fibroin gene that provides high tensile strength.</title>
        <authorList>
            <person name="Kono N."/>
            <person name="Nakamura H."/>
            <person name="Ohtoshi R."/>
            <person name="Tomita M."/>
            <person name="Numata K."/>
            <person name="Arakawa K."/>
        </authorList>
    </citation>
    <scope>NUCLEOTIDE SEQUENCE [LARGE SCALE GENOMIC DNA]</scope>
</reference>
<dbReference type="AlphaFoldDB" id="A0A4C1XJY8"/>
<protein>
    <submittedName>
        <fullName evidence="1">Uncharacterized protein</fullName>
    </submittedName>
</protein>
<name>A0A4C1XJY8_EUMVA</name>